<sequence length="430" mass="50183">MSIICWNCRGLGNPRTIQELRNTIRSKSPQLVFLCETKCNSPVIENLKQSFNFFGFSVDARGHSGGLALLWSKDIVVSLRGYSDRYIDVDTELHNHSFRFTGVYGQPAVSLRRQSWQDFLNLQSSPEIPWVMCGDFNEVLCQDEFQGSQPRAYWQMNLFRDTLNSLNMFDLGFEGNQFTWSRLRVAPHTQRARLDRAVCNSLWHDIFPWSRVYHCPSFFSDHSIIHLQIRCHRPPMEKINRRRVFRFEAHWIRTKDCEQVIRDQWEQNPEPTPLKLKDCAIGLMNWSCSNHKDLNKTVDDLKRKISSLKKGPITANIKDEISELQNQLENSLDQLDIKWKQRAKLHWYKEGDRNTKFFHSYANKRKSTNHIAHLKDQSGVSQDSIDGMEKIILNHFGAIFESSSPSESDIAEALARLRLRIPPTMLQLLT</sequence>
<feature type="domain" description="Endonuclease/exonuclease/phosphatase" evidence="2">
    <location>
        <begin position="6"/>
        <end position="222"/>
    </location>
</feature>
<dbReference type="Proteomes" id="UP001318860">
    <property type="component" value="Unassembled WGS sequence"/>
</dbReference>
<organism evidence="3 4">
    <name type="scientific">Rehmannia glutinosa</name>
    <name type="common">Chinese foxglove</name>
    <dbReference type="NCBI Taxonomy" id="99300"/>
    <lineage>
        <taxon>Eukaryota</taxon>
        <taxon>Viridiplantae</taxon>
        <taxon>Streptophyta</taxon>
        <taxon>Embryophyta</taxon>
        <taxon>Tracheophyta</taxon>
        <taxon>Spermatophyta</taxon>
        <taxon>Magnoliopsida</taxon>
        <taxon>eudicotyledons</taxon>
        <taxon>Gunneridae</taxon>
        <taxon>Pentapetalae</taxon>
        <taxon>asterids</taxon>
        <taxon>lamiids</taxon>
        <taxon>Lamiales</taxon>
        <taxon>Orobanchaceae</taxon>
        <taxon>Rehmannieae</taxon>
        <taxon>Rehmannia</taxon>
    </lineage>
</organism>
<protein>
    <recommendedName>
        <fullName evidence="2">Endonuclease/exonuclease/phosphatase domain-containing protein</fullName>
    </recommendedName>
</protein>
<dbReference type="PANTHER" id="PTHR35218:SF9">
    <property type="entry name" value="ENDONUCLEASE_EXONUCLEASE_PHOSPHATASE DOMAIN-CONTAINING PROTEIN"/>
    <property type="match status" value="1"/>
</dbReference>
<evidence type="ECO:0000313" key="4">
    <source>
        <dbReference type="Proteomes" id="UP001318860"/>
    </source>
</evidence>
<keyword evidence="4" id="KW-1185">Reference proteome</keyword>
<dbReference type="Pfam" id="PF03372">
    <property type="entry name" value="Exo_endo_phos"/>
    <property type="match status" value="1"/>
</dbReference>
<feature type="coiled-coil region" evidence="1">
    <location>
        <begin position="291"/>
        <end position="338"/>
    </location>
</feature>
<dbReference type="InterPro" id="IPR005135">
    <property type="entry name" value="Endo/exonuclease/phosphatase"/>
</dbReference>
<dbReference type="InterPro" id="IPR036691">
    <property type="entry name" value="Endo/exonu/phosph_ase_sf"/>
</dbReference>
<dbReference type="Gene3D" id="3.60.10.10">
    <property type="entry name" value="Endonuclease/exonuclease/phosphatase"/>
    <property type="match status" value="1"/>
</dbReference>
<accession>A0ABR0VBB9</accession>
<keyword evidence="1" id="KW-0175">Coiled coil</keyword>
<dbReference type="PANTHER" id="PTHR35218">
    <property type="entry name" value="RNASE H DOMAIN-CONTAINING PROTEIN"/>
    <property type="match status" value="1"/>
</dbReference>
<gene>
    <name evidence="3" type="ORF">DH2020_033887</name>
</gene>
<evidence type="ECO:0000259" key="2">
    <source>
        <dbReference type="Pfam" id="PF03372"/>
    </source>
</evidence>
<evidence type="ECO:0000256" key="1">
    <source>
        <dbReference type="SAM" id="Coils"/>
    </source>
</evidence>
<dbReference type="EMBL" id="JABTTQ020001267">
    <property type="protein sequence ID" value="KAK6132366.1"/>
    <property type="molecule type" value="Genomic_DNA"/>
</dbReference>
<reference evidence="3 4" key="1">
    <citation type="journal article" date="2021" name="Comput. Struct. Biotechnol. J.">
        <title>De novo genome assembly of the potent medicinal plant Rehmannia glutinosa using nanopore technology.</title>
        <authorList>
            <person name="Ma L."/>
            <person name="Dong C."/>
            <person name="Song C."/>
            <person name="Wang X."/>
            <person name="Zheng X."/>
            <person name="Niu Y."/>
            <person name="Chen S."/>
            <person name="Feng W."/>
        </authorList>
    </citation>
    <scope>NUCLEOTIDE SEQUENCE [LARGE SCALE GENOMIC DNA]</scope>
    <source>
        <strain evidence="3">DH-2019</strain>
    </source>
</reference>
<proteinExistence type="predicted"/>
<name>A0ABR0VBB9_REHGL</name>
<evidence type="ECO:0000313" key="3">
    <source>
        <dbReference type="EMBL" id="KAK6132366.1"/>
    </source>
</evidence>
<dbReference type="SUPFAM" id="SSF56219">
    <property type="entry name" value="DNase I-like"/>
    <property type="match status" value="1"/>
</dbReference>
<comment type="caution">
    <text evidence="3">The sequence shown here is derived from an EMBL/GenBank/DDBJ whole genome shotgun (WGS) entry which is preliminary data.</text>
</comment>